<feature type="compositionally biased region" description="Low complexity" evidence="1">
    <location>
        <begin position="71"/>
        <end position="84"/>
    </location>
</feature>
<keyword evidence="2" id="KW-0812">Transmembrane</keyword>
<proteinExistence type="predicted"/>
<sequence length="262" mass="26900">MSAYGPYDAYREEAYREEPVIEAHEPRHRRGTRLALVLGVGVAALLVVGATALGGVVLLGHDGQTGDAARTAVAGDTTGDPAGAGQPGGDPAGVDGALASASPTEAASAAPSSAAPTKAQTTPPAKPKTTAPAGNLSYEEQVLAITNVERAKAGCKPLAYNAKLATAARKHSQDMATNDYFSHTSQDGTSFATRITNAGYKWSGAAENIAKGQRTPADVMNAWMNSAGHRANILNCGLKDLGVGLAYQGKTPIWTQDFGSPR</sequence>
<keyword evidence="2" id="KW-0472">Membrane</keyword>
<dbReference type="SUPFAM" id="SSF55797">
    <property type="entry name" value="PR-1-like"/>
    <property type="match status" value="1"/>
</dbReference>
<organism evidence="4 5">
    <name type="scientific">Dactylosporangium aurantiacum</name>
    <dbReference type="NCBI Taxonomy" id="35754"/>
    <lineage>
        <taxon>Bacteria</taxon>
        <taxon>Bacillati</taxon>
        <taxon>Actinomycetota</taxon>
        <taxon>Actinomycetes</taxon>
        <taxon>Micromonosporales</taxon>
        <taxon>Micromonosporaceae</taxon>
        <taxon>Dactylosporangium</taxon>
    </lineage>
</organism>
<evidence type="ECO:0000313" key="5">
    <source>
        <dbReference type="Proteomes" id="UP001058003"/>
    </source>
</evidence>
<dbReference type="InterPro" id="IPR035940">
    <property type="entry name" value="CAP_sf"/>
</dbReference>
<gene>
    <name evidence="4" type="ORF">Daura_41695</name>
</gene>
<dbReference type="CDD" id="cd05379">
    <property type="entry name" value="CAP_bacterial"/>
    <property type="match status" value="1"/>
</dbReference>
<keyword evidence="2" id="KW-1133">Transmembrane helix</keyword>
<reference evidence="4" key="1">
    <citation type="submission" date="2021-04" db="EMBL/GenBank/DDBJ databases">
        <title>Dactylosporangium aurantiacum NRRL B-8018 full assembly.</title>
        <authorList>
            <person name="Hartkoorn R.C."/>
            <person name="Beaudoing E."/>
            <person name="Hot D."/>
        </authorList>
    </citation>
    <scope>NUCLEOTIDE SEQUENCE</scope>
    <source>
        <strain evidence="4">NRRL B-8018</strain>
    </source>
</reference>
<dbReference type="Pfam" id="PF00188">
    <property type="entry name" value="CAP"/>
    <property type="match status" value="1"/>
</dbReference>
<evidence type="ECO:0000313" key="4">
    <source>
        <dbReference type="EMBL" id="UWZ53046.1"/>
    </source>
</evidence>
<protein>
    <submittedName>
        <fullName evidence="4">CAP domain-containing protein</fullName>
    </submittedName>
</protein>
<dbReference type="OrthoDB" id="8611574at2"/>
<accession>A0A9Q9ID25</accession>
<dbReference type="AlphaFoldDB" id="A0A9Q9ID25"/>
<dbReference type="RefSeq" id="WP_052386041.1">
    <property type="nucleotide sequence ID" value="NZ_CP073767.1"/>
</dbReference>
<dbReference type="EMBL" id="CP073767">
    <property type="protein sequence ID" value="UWZ53046.1"/>
    <property type="molecule type" value="Genomic_DNA"/>
</dbReference>
<dbReference type="PANTHER" id="PTHR31157:SF1">
    <property type="entry name" value="SCP DOMAIN-CONTAINING PROTEIN"/>
    <property type="match status" value="1"/>
</dbReference>
<name>A0A9Q9ID25_9ACTN</name>
<dbReference type="InterPro" id="IPR014044">
    <property type="entry name" value="CAP_dom"/>
</dbReference>
<feature type="compositionally biased region" description="Low complexity" evidence="1">
    <location>
        <begin position="92"/>
        <end position="133"/>
    </location>
</feature>
<evidence type="ECO:0000256" key="2">
    <source>
        <dbReference type="SAM" id="Phobius"/>
    </source>
</evidence>
<dbReference type="PANTHER" id="PTHR31157">
    <property type="entry name" value="SCP DOMAIN-CONTAINING PROTEIN"/>
    <property type="match status" value="1"/>
</dbReference>
<dbReference type="Gene3D" id="3.40.33.10">
    <property type="entry name" value="CAP"/>
    <property type="match status" value="1"/>
</dbReference>
<evidence type="ECO:0000256" key="1">
    <source>
        <dbReference type="SAM" id="MobiDB-lite"/>
    </source>
</evidence>
<feature type="transmembrane region" description="Helical" evidence="2">
    <location>
        <begin position="34"/>
        <end position="60"/>
    </location>
</feature>
<dbReference type="Proteomes" id="UP001058003">
    <property type="component" value="Chromosome"/>
</dbReference>
<evidence type="ECO:0000259" key="3">
    <source>
        <dbReference type="Pfam" id="PF00188"/>
    </source>
</evidence>
<feature type="domain" description="SCP" evidence="3">
    <location>
        <begin position="144"/>
        <end position="258"/>
    </location>
</feature>
<feature type="region of interest" description="Disordered" evidence="1">
    <location>
        <begin position="67"/>
        <end position="134"/>
    </location>
</feature>
<dbReference type="KEGG" id="daur:Daura_41695"/>
<keyword evidence="5" id="KW-1185">Reference proteome</keyword>